<comment type="caution">
    <text evidence="1">The sequence shown here is derived from an EMBL/GenBank/DDBJ whole genome shotgun (WGS) entry which is preliminary data.</text>
</comment>
<dbReference type="OrthoDB" id="2596042at2"/>
<name>A0A542CSP2_AMYCI</name>
<sequence length="212" mass="24577">MLTRLPLLAGLAEELRSAEFPLTEHWRTVDAWFQELLAPCDLRTELVDYLRDLPDEEAATVTARSRETTTHFAWCLLDRPGDPFSFWLHEYKPQRDWRQGYADSVHNHRYHFCTTILHGAYEHERYETELDPDSRLIRSAALRRRTLCRAGAAGAVLAHEFHRIPRAADDTMTFLVKSRPVTEWSLSYDPATGTSHRHVPVESRLGALIQRI</sequence>
<gene>
    <name evidence="1" type="ORF">FB471_5993</name>
</gene>
<protein>
    <recommendedName>
        <fullName evidence="3">Cysteine dioxygenase type I</fullName>
    </recommendedName>
</protein>
<dbReference type="Proteomes" id="UP000320876">
    <property type="component" value="Unassembled WGS sequence"/>
</dbReference>
<dbReference type="EMBL" id="VFML01000002">
    <property type="protein sequence ID" value="TQI93848.1"/>
    <property type="molecule type" value="Genomic_DNA"/>
</dbReference>
<proteinExistence type="predicted"/>
<dbReference type="AlphaFoldDB" id="A0A542CSP2"/>
<dbReference type="InterPro" id="IPR014710">
    <property type="entry name" value="RmlC-like_jellyroll"/>
</dbReference>
<evidence type="ECO:0000313" key="2">
    <source>
        <dbReference type="Proteomes" id="UP000320876"/>
    </source>
</evidence>
<organism evidence="1 2">
    <name type="scientific">Amycolatopsis cihanbeyliensis</name>
    <dbReference type="NCBI Taxonomy" id="1128664"/>
    <lineage>
        <taxon>Bacteria</taxon>
        <taxon>Bacillati</taxon>
        <taxon>Actinomycetota</taxon>
        <taxon>Actinomycetes</taxon>
        <taxon>Pseudonocardiales</taxon>
        <taxon>Pseudonocardiaceae</taxon>
        <taxon>Amycolatopsis</taxon>
    </lineage>
</organism>
<dbReference type="Gene3D" id="2.60.120.10">
    <property type="entry name" value="Jelly Rolls"/>
    <property type="match status" value="1"/>
</dbReference>
<keyword evidence="2" id="KW-1185">Reference proteome</keyword>
<evidence type="ECO:0000313" key="1">
    <source>
        <dbReference type="EMBL" id="TQI93848.1"/>
    </source>
</evidence>
<accession>A0A542CSP2</accession>
<evidence type="ECO:0008006" key="3">
    <source>
        <dbReference type="Google" id="ProtNLM"/>
    </source>
</evidence>
<dbReference type="SUPFAM" id="SSF51182">
    <property type="entry name" value="RmlC-like cupins"/>
    <property type="match status" value="1"/>
</dbReference>
<dbReference type="RefSeq" id="WP_142002991.1">
    <property type="nucleotide sequence ID" value="NZ_VFML01000002.1"/>
</dbReference>
<reference evidence="1 2" key="1">
    <citation type="submission" date="2019-06" db="EMBL/GenBank/DDBJ databases">
        <title>Sequencing the genomes of 1000 actinobacteria strains.</title>
        <authorList>
            <person name="Klenk H.-P."/>
        </authorList>
    </citation>
    <scope>NUCLEOTIDE SEQUENCE [LARGE SCALE GENOMIC DNA]</scope>
    <source>
        <strain evidence="1 2">DSM 45679</strain>
    </source>
</reference>
<dbReference type="InterPro" id="IPR011051">
    <property type="entry name" value="RmlC_Cupin_sf"/>
</dbReference>